<dbReference type="RefSeq" id="WP_088440946.1">
    <property type="nucleotide sequence ID" value="NZ_BMMC01000003.1"/>
</dbReference>
<feature type="signal peptide" evidence="1">
    <location>
        <begin position="1"/>
        <end position="19"/>
    </location>
</feature>
<evidence type="ECO:0000313" key="2">
    <source>
        <dbReference type="EMBL" id="OWQ97089.1"/>
    </source>
</evidence>
<keyword evidence="3" id="KW-1185">Reference proteome</keyword>
<evidence type="ECO:0008006" key="4">
    <source>
        <dbReference type="Google" id="ProtNLM"/>
    </source>
</evidence>
<protein>
    <recommendedName>
        <fullName evidence="4">Porin</fullName>
    </recommendedName>
</protein>
<name>A0A246JVJ4_9SPHN</name>
<dbReference type="Proteomes" id="UP000197361">
    <property type="component" value="Unassembled WGS sequence"/>
</dbReference>
<comment type="caution">
    <text evidence="2">The sequence shown here is derived from an EMBL/GenBank/DDBJ whole genome shotgun (WGS) entry which is preliminary data.</text>
</comment>
<accession>A0A246JVJ4</accession>
<gene>
    <name evidence="2" type="ORF">CDQ92_08395</name>
</gene>
<dbReference type="EMBL" id="NISK01000002">
    <property type="protein sequence ID" value="OWQ97089.1"/>
    <property type="molecule type" value="Genomic_DNA"/>
</dbReference>
<reference evidence="2 3" key="1">
    <citation type="journal article" date="2010" name="Int. J. Syst. Evol. Microbiol.">
        <title>Sphingopyxis bauzanensis sp. nov., a psychrophilic bacterium isolated from soil.</title>
        <authorList>
            <person name="Zhang D.C."/>
            <person name="Liu H.C."/>
            <person name="Xin Y.H."/>
            <person name="Zhou Y.G."/>
            <person name="Schinner F."/>
            <person name="Margesin R."/>
        </authorList>
    </citation>
    <scope>NUCLEOTIDE SEQUENCE [LARGE SCALE GENOMIC DNA]</scope>
    <source>
        <strain evidence="2 3">DSM 22271</strain>
    </source>
</reference>
<evidence type="ECO:0000256" key="1">
    <source>
        <dbReference type="SAM" id="SignalP"/>
    </source>
</evidence>
<keyword evidence="1" id="KW-0732">Signal</keyword>
<proteinExistence type="predicted"/>
<sequence length="72" mass="7837">MTRTLLFLLALAPAATAHAQAVQIKPLGEARLRYEAVDQDGLAANAEAHAHYNADGFATDTDKFLLQLDWTL</sequence>
<evidence type="ECO:0000313" key="3">
    <source>
        <dbReference type="Proteomes" id="UP000197361"/>
    </source>
</evidence>
<feature type="chain" id="PRO_5012941822" description="Porin" evidence="1">
    <location>
        <begin position="20"/>
        <end position="72"/>
    </location>
</feature>
<dbReference type="AlphaFoldDB" id="A0A246JVJ4"/>
<organism evidence="2 3">
    <name type="scientific">Sphingopyxis bauzanensis</name>
    <dbReference type="NCBI Taxonomy" id="651663"/>
    <lineage>
        <taxon>Bacteria</taxon>
        <taxon>Pseudomonadati</taxon>
        <taxon>Pseudomonadota</taxon>
        <taxon>Alphaproteobacteria</taxon>
        <taxon>Sphingomonadales</taxon>
        <taxon>Sphingomonadaceae</taxon>
        <taxon>Sphingopyxis</taxon>
    </lineage>
</organism>